<accession>A0A2N0NPR4</accession>
<evidence type="ECO:0008006" key="5">
    <source>
        <dbReference type="Google" id="ProtNLM"/>
    </source>
</evidence>
<name>A0A2N0NPR4_9GLOM</name>
<comment type="caution">
    <text evidence="3">The sequence shown here is derived from an EMBL/GenBank/DDBJ whole genome shotgun (WGS) entry which is preliminary data.</text>
</comment>
<keyword evidence="1" id="KW-0175">Coiled coil</keyword>
<dbReference type="VEuPathDB" id="FungiDB:RhiirA1_477717"/>
<dbReference type="VEuPathDB" id="FungiDB:FUN_020723"/>
<evidence type="ECO:0000313" key="4">
    <source>
        <dbReference type="Proteomes" id="UP000232722"/>
    </source>
</evidence>
<feature type="non-terminal residue" evidence="3">
    <location>
        <position position="1"/>
    </location>
</feature>
<dbReference type="Proteomes" id="UP000232722">
    <property type="component" value="Unassembled WGS sequence"/>
</dbReference>
<sequence length="344" mass="40347">LIALEWFQIDVSFKRVKGEINEFEINTYDSNHHLILSFCRIFTIVFTAEEYHRLFLSLFQVIYEVSGQHIKFQHIHKDGIRCILADLDSAQAKGLGLALHDLDRERDWETHLTFIFKSCLVHFECKEEVNILLQQIKDTNDDGIEDWLKYYQQPYILSSLNQFISNINHETWRKSGTNTNNAEAAHSMVNREGKQLKLLSAILRGKKYDERCYKTIEIHNNTGVPYTHWDKSEIKRTSESIIRKGFRNQKNKEPVIDLTNDHLSNKLSLKRKLSPSTNRKSSKKSKEEPLENEKTEILELEIKEKKIALRERAIKARIAEAEVRKLEAEAEALEITNQQQRLKI</sequence>
<dbReference type="AlphaFoldDB" id="A0A2N0NPR4"/>
<dbReference type="VEuPathDB" id="FungiDB:RhiirFUN_025584"/>
<feature type="region of interest" description="Disordered" evidence="2">
    <location>
        <begin position="270"/>
        <end position="293"/>
    </location>
</feature>
<evidence type="ECO:0000313" key="3">
    <source>
        <dbReference type="EMBL" id="PKB96550.1"/>
    </source>
</evidence>
<protein>
    <recommendedName>
        <fullName evidence="5">MULE transposase domain-containing protein</fullName>
    </recommendedName>
</protein>
<reference evidence="3 4" key="2">
    <citation type="submission" date="2017-09" db="EMBL/GenBank/DDBJ databases">
        <title>Extensive intraspecific genome diversity in a model arbuscular mycorrhizal fungus.</title>
        <authorList>
            <person name="Chen E.C."/>
            <person name="Morin E."/>
            <person name="Beaudet D."/>
            <person name="Noel J."/>
            <person name="Ndikumana S."/>
            <person name="Charron P."/>
            <person name="St-Onge C."/>
            <person name="Giorgi J."/>
            <person name="Grigoriev I.V."/>
            <person name="Roux C."/>
            <person name="Martin F.M."/>
            <person name="Corradi N."/>
        </authorList>
    </citation>
    <scope>NUCLEOTIDE SEQUENCE [LARGE SCALE GENOMIC DNA]</scope>
    <source>
        <strain evidence="3 4">A5</strain>
    </source>
</reference>
<organism evidence="3 4">
    <name type="scientific">Rhizophagus irregularis</name>
    <dbReference type="NCBI Taxonomy" id="588596"/>
    <lineage>
        <taxon>Eukaryota</taxon>
        <taxon>Fungi</taxon>
        <taxon>Fungi incertae sedis</taxon>
        <taxon>Mucoromycota</taxon>
        <taxon>Glomeromycotina</taxon>
        <taxon>Glomeromycetes</taxon>
        <taxon>Glomerales</taxon>
        <taxon>Glomeraceae</taxon>
        <taxon>Rhizophagus</taxon>
    </lineage>
</organism>
<proteinExistence type="predicted"/>
<reference evidence="3 4" key="1">
    <citation type="submission" date="2016-04" db="EMBL/GenBank/DDBJ databases">
        <title>Genome analyses suggest a sexual origin of heterokaryosis in a supposedly ancient asexual fungus.</title>
        <authorList>
            <person name="Ropars J."/>
            <person name="Sedzielewska K."/>
            <person name="Noel J."/>
            <person name="Charron P."/>
            <person name="Farinelli L."/>
            <person name="Marton T."/>
            <person name="Kruger M."/>
            <person name="Pelin A."/>
            <person name="Brachmann A."/>
            <person name="Corradi N."/>
        </authorList>
    </citation>
    <scope>NUCLEOTIDE SEQUENCE [LARGE SCALE GENOMIC DNA]</scope>
    <source>
        <strain evidence="3 4">A5</strain>
    </source>
</reference>
<dbReference type="VEuPathDB" id="FungiDB:RhiirA1_487026"/>
<feature type="coiled-coil region" evidence="1">
    <location>
        <begin position="309"/>
        <end position="343"/>
    </location>
</feature>
<feature type="compositionally biased region" description="Basic and acidic residues" evidence="2">
    <location>
        <begin position="284"/>
        <end position="293"/>
    </location>
</feature>
<evidence type="ECO:0000256" key="1">
    <source>
        <dbReference type="SAM" id="Coils"/>
    </source>
</evidence>
<gene>
    <name evidence="3" type="ORF">RhiirA5_434642</name>
</gene>
<evidence type="ECO:0000256" key="2">
    <source>
        <dbReference type="SAM" id="MobiDB-lite"/>
    </source>
</evidence>
<dbReference type="EMBL" id="LLXJ01003807">
    <property type="protein sequence ID" value="PKB96550.1"/>
    <property type="molecule type" value="Genomic_DNA"/>
</dbReference>